<name>A0AAE0MVR7_9PEZI</name>
<dbReference type="RefSeq" id="XP_062685339.1">
    <property type="nucleotide sequence ID" value="XM_062830967.1"/>
</dbReference>
<dbReference type="AlphaFoldDB" id="A0AAE0MVR7"/>
<proteinExistence type="predicted"/>
<evidence type="ECO:0000313" key="2">
    <source>
        <dbReference type="EMBL" id="KAK3352044.1"/>
    </source>
</evidence>
<comment type="caution">
    <text evidence="2">The sequence shown here is derived from an EMBL/GenBank/DDBJ whole genome shotgun (WGS) entry which is preliminary data.</text>
</comment>
<dbReference type="EMBL" id="JAUEPP010000002">
    <property type="protein sequence ID" value="KAK3352044.1"/>
    <property type="molecule type" value="Genomic_DNA"/>
</dbReference>
<reference evidence="2" key="2">
    <citation type="submission" date="2023-06" db="EMBL/GenBank/DDBJ databases">
        <authorList>
            <consortium name="Lawrence Berkeley National Laboratory"/>
            <person name="Haridas S."/>
            <person name="Hensen N."/>
            <person name="Bonometti L."/>
            <person name="Westerberg I."/>
            <person name="Brannstrom I.O."/>
            <person name="Guillou S."/>
            <person name="Cros-Aarteil S."/>
            <person name="Calhoun S."/>
            <person name="Kuo A."/>
            <person name="Mondo S."/>
            <person name="Pangilinan J."/>
            <person name="Riley R."/>
            <person name="Labutti K."/>
            <person name="Andreopoulos B."/>
            <person name="Lipzen A."/>
            <person name="Chen C."/>
            <person name="Yanf M."/>
            <person name="Daum C."/>
            <person name="Ng V."/>
            <person name="Clum A."/>
            <person name="Steindorff A."/>
            <person name="Ohm R."/>
            <person name="Martin F."/>
            <person name="Silar P."/>
            <person name="Natvig D."/>
            <person name="Lalanne C."/>
            <person name="Gautier V."/>
            <person name="Ament-Velasquez S.L."/>
            <person name="Kruys A."/>
            <person name="Hutchinson M.I."/>
            <person name="Powell A.J."/>
            <person name="Barry K."/>
            <person name="Miller A.N."/>
            <person name="Grigoriev I.V."/>
            <person name="Debuchy R."/>
            <person name="Gladieux P."/>
            <person name="Thoren M.H."/>
            <person name="Johannesson H."/>
        </authorList>
    </citation>
    <scope>NUCLEOTIDE SEQUENCE</scope>
    <source>
        <strain evidence="2">CBS 560.94</strain>
    </source>
</reference>
<accession>A0AAE0MVR7</accession>
<gene>
    <name evidence="2" type="ORF">B0H65DRAFT_587205</name>
</gene>
<evidence type="ECO:0000313" key="3">
    <source>
        <dbReference type="Proteomes" id="UP001278500"/>
    </source>
</evidence>
<protein>
    <submittedName>
        <fullName evidence="2">Uncharacterized protein</fullName>
    </submittedName>
</protein>
<dbReference type="Proteomes" id="UP001278500">
    <property type="component" value="Unassembled WGS sequence"/>
</dbReference>
<dbReference type="GeneID" id="87868121"/>
<sequence length="103" mass="11628">MDNQGSSAEALKLVPIPQLKEDFANFDEWDHAVFFHLSYYHLTGFARDHITPPHDYDEINRLNAGLSSCGAAAIMPRKNGQPKEQQEFSISHAQKLPHAIKNL</sequence>
<feature type="region of interest" description="Disordered" evidence="1">
    <location>
        <begin position="78"/>
        <end position="103"/>
    </location>
</feature>
<evidence type="ECO:0000256" key="1">
    <source>
        <dbReference type="SAM" id="MobiDB-lite"/>
    </source>
</evidence>
<keyword evidence="3" id="KW-1185">Reference proteome</keyword>
<reference evidence="2" key="1">
    <citation type="journal article" date="2023" name="Mol. Phylogenet. Evol.">
        <title>Genome-scale phylogeny and comparative genomics of the fungal order Sordariales.</title>
        <authorList>
            <person name="Hensen N."/>
            <person name="Bonometti L."/>
            <person name="Westerberg I."/>
            <person name="Brannstrom I.O."/>
            <person name="Guillou S."/>
            <person name="Cros-Aarteil S."/>
            <person name="Calhoun S."/>
            <person name="Haridas S."/>
            <person name="Kuo A."/>
            <person name="Mondo S."/>
            <person name="Pangilinan J."/>
            <person name="Riley R."/>
            <person name="LaButti K."/>
            <person name="Andreopoulos B."/>
            <person name="Lipzen A."/>
            <person name="Chen C."/>
            <person name="Yan M."/>
            <person name="Daum C."/>
            <person name="Ng V."/>
            <person name="Clum A."/>
            <person name="Steindorff A."/>
            <person name="Ohm R.A."/>
            <person name="Martin F."/>
            <person name="Silar P."/>
            <person name="Natvig D.O."/>
            <person name="Lalanne C."/>
            <person name="Gautier V."/>
            <person name="Ament-Velasquez S.L."/>
            <person name="Kruys A."/>
            <person name="Hutchinson M.I."/>
            <person name="Powell A.J."/>
            <person name="Barry K."/>
            <person name="Miller A.N."/>
            <person name="Grigoriev I.V."/>
            <person name="Debuchy R."/>
            <person name="Gladieux P."/>
            <person name="Hiltunen Thoren M."/>
            <person name="Johannesson H."/>
        </authorList>
    </citation>
    <scope>NUCLEOTIDE SEQUENCE</scope>
    <source>
        <strain evidence="2">CBS 560.94</strain>
    </source>
</reference>
<organism evidence="2 3">
    <name type="scientific">Neurospora tetraspora</name>
    <dbReference type="NCBI Taxonomy" id="94610"/>
    <lineage>
        <taxon>Eukaryota</taxon>
        <taxon>Fungi</taxon>
        <taxon>Dikarya</taxon>
        <taxon>Ascomycota</taxon>
        <taxon>Pezizomycotina</taxon>
        <taxon>Sordariomycetes</taxon>
        <taxon>Sordariomycetidae</taxon>
        <taxon>Sordariales</taxon>
        <taxon>Sordariaceae</taxon>
        <taxon>Neurospora</taxon>
    </lineage>
</organism>